<dbReference type="PANTHER" id="PTHR45814:SF1">
    <property type="entry name" value="HISTONE-LYSINE N-METHYLTRANSFERASE SETD1B"/>
    <property type="match status" value="1"/>
</dbReference>
<dbReference type="GO" id="GO:0042800">
    <property type="term" value="F:histone H3K4 methyltransferase activity"/>
    <property type="evidence" value="ECO:0007669"/>
    <property type="project" value="InterPro"/>
</dbReference>
<dbReference type="KEGG" id="nfu:107393824"/>
<evidence type="ECO:0000256" key="5">
    <source>
        <dbReference type="ARBA" id="ARBA00022853"/>
    </source>
</evidence>
<evidence type="ECO:0000259" key="7">
    <source>
        <dbReference type="SMART" id="SM01291"/>
    </source>
</evidence>
<gene>
    <name evidence="8" type="ORF">G4P62_016548</name>
</gene>
<evidence type="ECO:0000313" key="8">
    <source>
        <dbReference type="EMBL" id="KAF7199884.1"/>
    </source>
</evidence>
<dbReference type="EMBL" id="JAAVVJ010000019">
    <property type="protein sequence ID" value="KAF7199884.1"/>
    <property type="molecule type" value="Genomic_DNA"/>
</dbReference>
<dbReference type="SMART" id="SM01291">
    <property type="entry name" value="N-SET"/>
    <property type="match status" value="1"/>
</dbReference>
<keyword evidence="3" id="KW-0808">Transferase</keyword>
<evidence type="ECO:0000256" key="3">
    <source>
        <dbReference type="ARBA" id="ARBA00022679"/>
    </source>
</evidence>
<accession>A0A9D3B969</accession>
<comment type="subcellular location">
    <subcellularLocation>
        <location evidence="1">Nucleus</location>
    </subcellularLocation>
</comment>
<keyword evidence="6" id="KW-0539">Nucleus</keyword>
<organism evidence="8 9">
    <name type="scientific">Nothobranchius furzeri</name>
    <name type="common">Turquoise killifish</name>
    <dbReference type="NCBI Taxonomy" id="105023"/>
    <lineage>
        <taxon>Eukaryota</taxon>
        <taxon>Metazoa</taxon>
        <taxon>Chordata</taxon>
        <taxon>Craniata</taxon>
        <taxon>Vertebrata</taxon>
        <taxon>Euteleostomi</taxon>
        <taxon>Actinopterygii</taxon>
        <taxon>Neopterygii</taxon>
        <taxon>Teleostei</taxon>
        <taxon>Neoteleostei</taxon>
        <taxon>Acanthomorphata</taxon>
        <taxon>Ovalentaria</taxon>
        <taxon>Atherinomorphae</taxon>
        <taxon>Cyprinodontiformes</taxon>
        <taxon>Nothobranchiidae</taxon>
        <taxon>Nothobranchius</taxon>
    </lineage>
</organism>
<evidence type="ECO:0000313" key="9">
    <source>
        <dbReference type="Proteomes" id="UP000822369"/>
    </source>
</evidence>
<dbReference type="AlphaFoldDB" id="A0A9D3B969"/>
<dbReference type="GO" id="GO:0032259">
    <property type="term" value="P:methylation"/>
    <property type="evidence" value="ECO:0007669"/>
    <property type="project" value="UniProtKB-KW"/>
</dbReference>
<feature type="domain" description="COMPASS complex Set1 subunit N-SET" evidence="7">
    <location>
        <begin position="1"/>
        <end position="103"/>
    </location>
</feature>
<dbReference type="SUPFAM" id="SSF82199">
    <property type="entry name" value="SET domain"/>
    <property type="match status" value="1"/>
</dbReference>
<dbReference type="Gene3D" id="2.170.270.10">
    <property type="entry name" value="SET domain"/>
    <property type="match status" value="1"/>
</dbReference>
<dbReference type="PANTHER" id="PTHR45814">
    <property type="entry name" value="HISTONE-LYSINE N-METHYLTRANSFERASE SETD1"/>
    <property type="match status" value="1"/>
</dbReference>
<evidence type="ECO:0000256" key="4">
    <source>
        <dbReference type="ARBA" id="ARBA00022691"/>
    </source>
</evidence>
<reference evidence="8" key="1">
    <citation type="submission" date="2020-03" db="EMBL/GenBank/DDBJ databases">
        <title>Intra-Species Differences in Population Size shape Life History and Genome Evolution.</title>
        <authorList>
            <person name="Willemsen D."/>
            <person name="Cui R."/>
            <person name="Valenzano D.R."/>
        </authorList>
    </citation>
    <scope>NUCLEOTIDE SEQUENCE</scope>
    <source>
        <strain evidence="8">GRZ</strain>
        <tissue evidence="8">Whole</tissue>
    </source>
</reference>
<evidence type="ECO:0000256" key="1">
    <source>
        <dbReference type="ARBA" id="ARBA00004123"/>
    </source>
</evidence>
<dbReference type="InterPro" id="IPR024657">
    <property type="entry name" value="COMPASS_Set1_N-SET"/>
</dbReference>
<protein>
    <submittedName>
        <fullName evidence="8">Histone-lysine N-methyltransferase SETD1B-A-like</fullName>
    </submittedName>
</protein>
<keyword evidence="4" id="KW-0949">S-adenosyl-L-methionine</keyword>
<dbReference type="InterPro" id="IPR046341">
    <property type="entry name" value="SET_dom_sf"/>
</dbReference>
<comment type="caution">
    <text evidence="8">The sequence shown here is derived from an EMBL/GenBank/DDBJ whole genome shotgun (WGS) entry which is preliminary data.</text>
</comment>
<sequence length="153" mass="17645">MDVLHFLNCCSLTKIPTERSEERTFCLPLHRTGSARTEGFYRISRKDKIKYLNSTKLSSDLQSPSSQGVSVFIQQPTSLRAGSDFRSEQRRLLSSFSCDSDLVKFNQLKFRKKRIRFSRSLIHEWGLFAMEPIAADEMVIEYVGQSVRQVTLT</sequence>
<dbReference type="Proteomes" id="UP000822369">
    <property type="component" value="Chromosome 19"/>
</dbReference>
<keyword evidence="5" id="KW-0156">Chromatin regulator</keyword>
<dbReference type="Pfam" id="PF11764">
    <property type="entry name" value="N-SET"/>
    <property type="match status" value="1"/>
</dbReference>
<evidence type="ECO:0000256" key="6">
    <source>
        <dbReference type="ARBA" id="ARBA00023242"/>
    </source>
</evidence>
<name>A0A9D3B969_NOTFU</name>
<dbReference type="GO" id="GO:0048188">
    <property type="term" value="C:Set1C/COMPASS complex"/>
    <property type="evidence" value="ECO:0007669"/>
    <property type="project" value="TreeGrafter"/>
</dbReference>
<keyword evidence="2" id="KW-0489">Methyltransferase</keyword>
<evidence type="ECO:0000256" key="2">
    <source>
        <dbReference type="ARBA" id="ARBA00022603"/>
    </source>
</evidence>
<dbReference type="InterPro" id="IPR044570">
    <property type="entry name" value="Set1-like"/>
</dbReference>
<proteinExistence type="predicted"/>